<evidence type="ECO:0000313" key="1">
    <source>
        <dbReference type="EMBL" id="REH18030.1"/>
    </source>
</evidence>
<dbReference type="RefSeq" id="WP_116182239.1">
    <property type="nucleotide sequence ID" value="NZ_CP144378.1"/>
</dbReference>
<reference evidence="1 2" key="1">
    <citation type="submission" date="2018-08" db="EMBL/GenBank/DDBJ databases">
        <title>Genomic Encyclopedia of Archaeal and Bacterial Type Strains, Phase II (KMG-II): from individual species to whole genera.</title>
        <authorList>
            <person name="Goeker M."/>
        </authorList>
    </citation>
    <scope>NUCLEOTIDE SEQUENCE [LARGE SCALE GENOMIC DNA]</scope>
    <source>
        <strain evidence="1 2">DSM 45791</strain>
    </source>
</reference>
<accession>A0A3E0G6B3</accession>
<keyword evidence="2" id="KW-1185">Reference proteome</keyword>
<gene>
    <name evidence="1" type="ORF">BCF44_13817</name>
</gene>
<dbReference type="AlphaFoldDB" id="A0A3E0G6B3"/>
<dbReference type="Proteomes" id="UP000256269">
    <property type="component" value="Unassembled WGS sequence"/>
</dbReference>
<organism evidence="1 2">
    <name type="scientific">Kutzneria buriramensis</name>
    <dbReference type="NCBI Taxonomy" id="1045776"/>
    <lineage>
        <taxon>Bacteria</taxon>
        <taxon>Bacillati</taxon>
        <taxon>Actinomycetota</taxon>
        <taxon>Actinomycetes</taxon>
        <taxon>Pseudonocardiales</taxon>
        <taxon>Pseudonocardiaceae</taxon>
        <taxon>Kutzneria</taxon>
    </lineage>
</organism>
<evidence type="ECO:0000313" key="2">
    <source>
        <dbReference type="Proteomes" id="UP000256269"/>
    </source>
</evidence>
<comment type="caution">
    <text evidence="1">The sequence shown here is derived from an EMBL/GenBank/DDBJ whole genome shotgun (WGS) entry which is preliminary data.</text>
</comment>
<sequence>MSDSVAVLTSVVGAGGALLGAALSAVVTYFVTRRAVRAAAAEADKTRAHERAQARTEREQARKLDTYLAVTRYVLDWQRQIGFAVDQATFQTDPPTPAPQQDSIDYTLEARAALIASGEVHGLLHEFNRLIVRYGTAVGSARKMATFADAQVPDTKVQAAQAQNEANDAGRAVLTAGDPLLARMRVELGDGGATSLAPSVSPSPS</sequence>
<protein>
    <submittedName>
        <fullName evidence="1">Uncharacterized protein</fullName>
    </submittedName>
</protein>
<name>A0A3E0G6B3_9PSEU</name>
<dbReference type="EMBL" id="QUNO01000038">
    <property type="protein sequence ID" value="REH18030.1"/>
    <property type="molecule type" value="Genomic_DNA"/>
</dbReference>
<proteinExistence type="predicted"/>